<reference evidence="2 3" key="1">
    <citation type="submission" date="2019-01" db="EMBL/GenBank/DDBJ databases">
        <title>Whole Genome of Ornithobacterium rhinotracheale FARPER-174b.</title>
        <authorList>
            <person name="Tataje-Lavanda L.A."/>
            <person name="Montalvan A."/>
            <person name="Montesinos R."/>
            <person name="Zimic M."/>
            <person name="Fernandez-Sanchez M."/>
            <person name="Fernandez-Diaz M."/>
        </authorList>
    </citation>
    <scope>NUCLEOTIDE SEQUENCE [LARGE SCALE GENOMIC DNA]</scope>
    <source>
        <strain evidence="2 3">FARPER-174b</strain>
    </source>
</reference>
<dbReference type="AlphaFoldDB" id="A0A3R5UW35"/>
<dbReference type="SUPFAM" id="SSF52266">
    <property type="entry name" value="SGNH hydrolase"/>
    <property type="match status" value="1"/>
</dbReference>
<feature type="domain" description="GSCFA" evidence="1">
    <location>
        <begin position="22"/>
        <end position="258"/>
    </location>
</feature>
<dbReference type="InterPro" id="IPR014982">
    <property type="entry name" value="GSCFA"/>
</dbReference>
<proteinExistence type="predicted"/>
<dbReference type="Proteomes" id="UP000287701">
    <property type="component" value="Chromosome"/>
</dbReference>
<sequence length="331" mass="38913">MEFSTKIKIENPDFNIQHQEPLFSMGSCFAENIYNKLSEFKFPAMCNPFGTLFHPLAIENALMRIYSQQFYTPKEIFHYNDLFFSWDHSTKFSTNKVDDTLEKINQNIEQAHLFTNHAQVFIFTLGTAWAYHLKKGNFFVANCHKIPQSQFDKILLTPTQVIQSLRNIIALCKDINPEAKVIFTISPVRHAKDGFRENNLSKGTLHLAINHVLSDETPGVYYFPSYEIVLDELRDYRFYDRDMLHPNQLAVEYIWERFADTFFSQKTQELNKEVGKINAAVAHRPMNPYAIEHRKFLYDTLKNIDQLALSFPPDTFKQEIDKIKYQIQHVY</sequence>
<name>A0A3R5UW35_ORNRH</name>
<dbReference type="RefSeq" id="WP_128500462.1">
    <property type="nucleotide sequence ID" value="NZ_CP035107.1"/>
</dbReference>
<dbReference type="InterPro" id="IPR036514">
    <property type="entry name" value="SGNH_hydro_sf"/>
</dbReference>
<evidence type="ECO:0000313" key="2">
    <source>
        <dbReference type="EMBL" id="QAR29947.1"/>
    </source>
</evidence>
<protein>
    <recommendedName>
        <fullName evidence="1">GSCFA domain-containing protein</fullName>
    </recommendedName>
</protein>
<dbReference type="EMBL" id="CP035107">
    <property type="protein sequence ID" value="QAR29947.1"/>
    <property type="molecule type" value="Genomic_DNA"/>
</dbReference>
<dbReference type="Gene3D" id="3.40.50.1110">
    <property type="entry name" value="SGNH hydrolase"/>
    <property type="match status" value="1"/>
</dbReference>
<accession>A0A3R5UW35</accession>
<gene>
    <name evidence="2" type="ORF">EQP59_00505</name>
</gene>
<evidence type="ECO:0000313" key="3">
    <source>
        <dbReference type="Proteomes" id="UP000287701"/>
    </source>
</evidence>
<organism evidence="2 3">
    <name type="scientific">Ornithobacterium rhinotracheale</name>
    <dbReference type="NCBI Taxonomy" id="28251"/>
    <lineage>
        <taxon>Bacteria</taxon>
        <taxon>Pseudomonadati</taxon>
        <taxon>Bacteroidota</taxon>
        <taxon>Flavobacteriia</taxon>
        <taxon>Flavobacteriales</taxon>
        <taxon>Weeksellaceae</taxon>
        <taxon>Ornithobacterium</taxon>
    </lineage>
</organism>
<dbReference type="OrthoDB" id="9807687at2"/>
<dbReference type="GO" id="GO:0016788">
    <property type="term" value="F:hydrolase activity, acting on ester bonds"/>
    <property type="evidence" value="ECO:0007669"/>
    <property type="project" value="UniProtKB-ARBA"/>
</dbReference>
<evidence type="ECO:0000259" key="1">
    <source>
        <dbReference type="Pfam" id="PF08885"/>
    </source>
</evidence>
<dbReference type="Pfam" id="PF08885">
    <property type="entry name" value="GSCFA"/>
    <property type="match status" value="1"/>
</dbReference>